<dbReference type="AlphaFoldDB" id="A0AAV7NGD4"/>
<reference evidence="1" key="1">
    <citation type="journal article" date="2022" name="bioRxiv">
        <title>Sequencing and chromosome-scale assembly of the giantPleurodeles waltlgenome.</title>
        <authorList>
            <person name="Brown T."/>
            <person name="Elewa A."/>
            <person name="Iarovenko S."/>
            <person name="Subramanian E."/>
            <person name="Araus A.J."/>
            <person name="Petzold A."/>
            <person name="Susuki M."/>
            <person name="Suzuki K.-i.T."/>
            <person name="Hayashi T."/>
            <person name="Toyoda A."/>
            <person name="Oliveira C."/>
            <person name="Osipova E."/>
            <person name="Leigh N.D."/>
            <person name="Simon A."/>
            <person name="Yun M.H."/>
        </authorList>
    </citation>
    <scope>NUCLEOTIDE SEQUENCE</scope>
    <source>
        <strain evidence="1">20211129_DDA</strain>
        <tissue evidence="1">Liver</tissue>
    </source>
</reference>
<dbReference type="EMBL" id="JANPWB010000012">
    <property type="protein sequence ID" value="KAJ1113627.1"/>
    <property type="molecule type" value="Genomic_DNA"/>
</dbReference>
<protein>
    <submittedName>
        <fullName evidence="1">Uncharacterized protein</fullName>
    </submittedName>
</protein>
<keyword evidence="2" id="KW-1185">Reference proteome</keyword>
<sequence>MVRPLWKLAINSGACGKDNASSSSESLDPEHITAAAFLHPWIRAAVETEAESYCRSVPECRDAGCNGDREWAALLHDIQVSDASHSYYWEARWGQKASCRDARIHPSTEKMEK</sequence>
<evidence type="ECO:0000313" key="2">
    <source>
        <dbReference type="Proteomes" id="UP001066276"/>
    </source>
</evidence>
<comment type="caution">
    <text evidence="1">The sequence shown here is derived from an EMBL/GenBank/DDBJ whole genome shotgun (WGS) entry which is preliminary data.</text>
</comment>
<dbReference type="Proteomes" id="UP001066276">
    <property type="component" value="Chromosome 8"/>
</dbReference>
<organism evidence="1 2">
    <name type="scientific">Pleurodeles waltl</name>
    <name type="common">Iberian ribbed newt</name>
    <dbReference type="NCBI Taxonomy" id="8319"/>
    <lineage>
        <taxon>Eukaryota</taxon>
        <taxon>Metazoa</taxon>
        <taxon>Chordata</taxon>
        <taxon>Craniata</taxon>
        <taxon>Vertebrata</taxon>
        <taxon>Euteleostomi</taxon>
        <taxon>Amphibia</taxon>
        <taxon>Batrachia</taxon>
        <taxon>Caudata</taxon>
        <taxon>Salamandroidea</taxon>
        <taxon>Salamandridae</taxon>
        <taxon>Pleurodelinae</taxon>
        <taxon>Pleurodeles</taxon>
    </lineage>
</organism>
<gene>
    <name evidence="1" type="ORF">NDU88_001869</name>
</gene>
<proteinExistence type="predicted"/>
<name>A0AAV7NGD4_PLEWA</name>
<evidence type="ECO:0000313" key="1">
    <source>
        <dbReference type="EMBL" id="KAJ1113627.1"/>
    </source>
</evidence>
<accession>A0AAV7NGD4</accession>